<protein>
    <submittedName>
        <fullName evidence="2">Uncharacterized protein</fullName>
    </submittedName>
</protein>
<gene>
    <name evidence="2" type="ORF">F0U44_09590</name>
</gene>
<comment type="caution">
    <text evidence="2">The sequence shown here is derived from an EMBL/GenBank/DDBJ whole genome shotgun (WGS) entry which is preliminary data.</text>
</comment>
<evidence type="ECO:0000313" key="2">
    <source>
        <dbReference type="EMBL" id="KAA1418735.1"/>
    </source>
</evidence>
<feature type="signal peptide" evidence="1">
    <location>
        <begin position="1"/>
        <end position="24"/>
    </location>
</feature>
<accession>A0A5B1LDK6</accession>
<dbReference type="EMBL" id="VUJV01000003">
    <property type="protein sequence ID" value="KAA1418735.1"/>
    <property type="molecule type" value="Genomic_DNA"/>
</dbReference>
<proteinExistence type="predicted"/>
<evidence type="ECO:0000256" key="1">
    <source>
        <dbReference type="SAM" id="SignalP"/>
    </source>
</evidence>
<name>A0A5B1LDK6_9ACTN</name>
<organism evidence="2 3">
    <name type="scientific">Nocardioides humilatus</name>
    <dbReference type="NCBI Taxonomy" id="2607660"/>
    <lineage>
        <taxon>Bacteria</taxon>
        <taxon>Bacillati</taxon>
        <taxon>Actinomycetota</taxon>
        <taxon>Actinomycetes</taxon>
        <taxon>Propionibacteriales</taxon>
        <taxon>Nocardioidaceae</taxon>
        <taxon>Nocardioides</taxon>
    </lineage>
</organism>
<evidence type="ECO:0000313" key="3">
    <source>
        <dbReference type="Proteomes" id="UP000325003"/>
    </source>
</evidence>
<dbReference type="RefSeq" id="WP_149728075.1">
    <property type="nucleotide sequence ID" value="NZ_VUJV01000003.1"/>
</dbReference>
<sequence length="451" mass="46634">MSRRLIAAAVAVASLLALVDSAEATWTPTPPNLSAAGANAVDVVTAVGPNGHVAVAWRRLDEAGDWRIQLRERSDTGTLSAVQTVSSAGNSAYAPDVAVDATGRVVVVWAQRDDTTGSYTVLAKTRSVAGTLSGIKNLSTGVGTSSALRSPDPQLELDPTGAAVVAWQTVFASVSYRAVVRGISAAGVVSPTAQTLSSDGLNVRPVALAVDVNGTATVAWSREVGADTRIEARTRAANGTLGPLKVLTPTGQDNTAPVVAVTPSGDAVLAWIRYDTADNMLYARRLSAAGTLGPVKKISGTDKDVYDDVTIGWGEVGISDAGDAVLVWHQAKPCCAREVAVRGLSAANALSTITLAGIYTYSYQPQVAVAPDGSALVGFTQRDETFWDRIVVRTRATDGTLGAVQTLSAFGRDATYSDLAMNDAGVAASAWVREDSADPSCCDRAQYAVGP</sequence>
<dbReference type="AlphaFoldDB" id="A0A5B1LDK6"/>
<dbReference type="Proteomes" id="UP000325003">
    <property type="component" value="Unassembled WGS sequence"/>
</dbReference>
<reference evidence="2 3" key="2">
    <citation type="submission" date="2019-09" db="EMBL/GenBank/DDBJ databases">
        <authorList>
            <person name="Jin C."/>
        </authorList>
    </citation>
    <scope>NUCLEOTIDE SEQUENCE [LARGE SCALE GENOMIC DNA]</scope>
    <source>
        <strain evidence="2 3">BN130099</strain>
    </source>
</reference>
<keyword evidence="3" id="KW-1185">Reference proteome</keyword>
<feature type="chain" id="PRO_5022805537" evidence="1">
    <location>
        <begin position="25"/>
        <end position="451"/>
    </location>
</feature>
<reference evidence="2 3" key="1">
    <citation type="submission" date="2019-09" db="EMBL/GenBank/DDBJ databases">
        <title>Nocardioides panacisoli sp. nov., isolated from the soil of a ginseng field.</title>
        <authorList>
            <person name="Cho C."/>
        </authorList>
    </citation>
    <scope>NUCLEOTIDE SEQUENCE [LARGE SCALE GENOMIC DNA]</scope>
    <source>
        <strain evidence="2 3">BN130099</strain>
    </source>
</reference>
<keyword evidence="1" id="KW-0732">Signal</keyword>